<accession>A0A074RNU6</accession>
<proteinExistence type="predicted"/>
<gene>
    <name evidence="1" type="ORF">V565_204470</name>
</gene>
<sequence>MLPKGALLIPCFVSTNPTLLSQISGDKKASPVYFSIGNINKAIRNCPSERAMVLLGYLPNPKLAYIANKRERREKLWQIYHAALWLMLDPLKKAGYKGIEVCCTDGGVRRRYPVLAKQIGDWQEICTGACSFHTRCPMCVEEYETRGELGEPAWLHMKFQTLQAILDAMNGHAAKCKKLGLQPTWPYWADMPYANGGDLVGLDLLHQIHKGMFKTHLYKWCENILSDAEMDDRFRGLLQLHSLQHFKDGVSTISQWTGNKAKAMEHTFVSLMAGGLPVGVGRAIQALMDFSFLAHLPQLDEDDLHQMQVDLETFHANKEAFQIIGACMSGLGWSGISKLHMLRHFAQQILEFGTTDGYTTETTERLHKYLVKNPYRQTDAPEFGHGQDSVTMEIDDENIVHSEEVEEGTIRIVHPFRPNRLYQREIYLKPQAPKPPPAMAFTGDPWYPFRTHQDFEFTSVALDAGLSKTNTDKLLQLFHESQDCKITLKKYEGLRNFEDRSSKLQAGFEPIMFKVPYQPVGGSKVERELEVLVKPLHEWLTELVHNEGIQQHLQFDAQEKYRWSEGEWQRIIDEPWTTDEWKEIQGWLPPDGLPLNIQLYADRAAVSTFGGRKVYPVVAQLNNLPREIWNGHSMGGGQVVALLLVVEGSATETGRTAFADFKCAVWHAALDKLVQSIRNAAWVGDAAILSLADQLGLDGKEWWLFPCITILSADYEEQIIMAGHRGVNAKCPCVRCHIPAEELHNLDYEAETRDPEATGELIEQAQSMSVTRAEEFLQPYSIRPIQNVFFTLGPNTNPFQAFSYDTLHNDNLGCWGKHLWPLLKTLVNAESNTTVKNFETRIQSVPPWTNLTCFSNPLQMDFSDGQKYHDLLKVVLHGMLNLPSSFEPLALLIRTQAELRLIASLEVQTKETIALGRNTIKQFHKVSQVCTQKYGKNFKFPKMHLLCHLFDDIWNKGVTANYSTKPSESMHRLLRKDYMASSKNSHSVNFEIAQKTHLRAVYEYIQAEIKSYNNYRISAVAVGNNDRISETKVINHVTLRSRYKVFRPLAVFDRDNQYWNVSGSLETAVRECLDDFGYNILPTTSIQAQEYRSIKIHYESTVDWCLHSDILHCSPEFYHKERWDCALIDSNEGVALAQILLLIECRDQSSPPLFPNIPLALVSFFDSKPPLSSLECSMNFRRFEEWPRKSAQLIPTRSIIRGALLVPTLETNHPNNYLTNDLLDSDLYF</sequence>
<dbReference type="InterPro" id="IPR041078">
    <property type="entry name" value="Plavaka"/>
</dbReference>
<keyword evidence="2" id="KW-1185">Reference proteome</keyword>
<dbReference type="AlphaFoldDB" id="A0A074RNU6"/>
<dbReference type="Proteomes" id="UP000027456">
    <property type="component" value="Unassembled WGS sequence"/>
</dbReference>
<organism evidence="1 2">
    <name type="scientific">Rhizoctonia solani 123E</name>
    <dbReference type="NCBI Taxonomy" id="1423351"/>
    <lineage>
        <taxon>Eukaryota</taxon>
        <taxon>Fungi</taxon>
        <taxon>Dikarya</taxon>
        <taxon>Basidiomycota</taxon>
        <taxon>Agaricomycotina</taxon>
        <taxon>Agaricomycetes</taxon>
        <taxon>Cantharellales</taxon>
        <taxon>Ceratobasidiaceae</taxon>
        <taxon>Rhizoctonia</taxon>
    </lineage>
</organism>
<comment type="caution">
    <text evidence="1">The sequence shown here is derived from an EMBL/GenBank/DDBJ whole genome shotgun (WGS) entry which is preliminary data.</text>
</comment>
<evidence type="ECO:0000313" key="1">
    <source>
        <dbReference type="EMBL" id="KEP46338.1"/>
    </source>
</evidence>
<dbReference type="OrthoDB" id="3239511at2759"/>
<dbReference type="EMBL" id="AZST01001153">
    <property type="protein sequence ID" value="KEP46338.1"/>
    <property type="molecule type" value="Genomic_DNA"/>
</dbReference>
<dbReference type="STRING" id="1423351.A0A074RNU6"/>
<dbReference type="Pfam" id="PF18759">
    <property type="entry name" value="Plavaka"/>
    <property type="match status" value="2"/>
</dbReference>
<name>A0A074RNU6_9AGAM</name>
<evidence type="ECO:0008006" key="3">
    <source>
        <dbReference type="Google" id="ProtNLM"/>
    </source>
</evidence>
<evidence type="ECO:0000313" key="2">
    <source>
        <dbReference type="Proteomes" id="UP000027456"/>
    </source>
</evidence>
<protein>
    <recommendedName>
        <fullName evidence="3">Zn-finger protein</fullName>
    </recommendedName>
</protein>
<reference evidence="1 2" key="1">
    <citation type="submission" date="2013-12" db="EMBL/GenBank/DDBJ databases">
        <authorList>
            <person name="Cubeta M."/>
            <person name="Pakala S."/>
            <person name="Fedorova N."/>
            <person name="Thomas E."/>
            <person name="Dean R."/>
            <person name="Jabaji S."/>
            <person name="Neate S."/>
            <person name="Toda T."/>
            <person name="Tavantzis S."/>
            <person name="Vilgalys R."/>
            <person name="Bharathan N."/>
            <person name="Pakala S."/>
            <person name="Losada L.S."/>
            <person name="Zafar N."/>
            <person name="Nierman W."/>
        </authorList>
    </citation>
    <scope>NUCLEOTIDE SEQUENCE [LARGE SCALE GENOMIC DNA]</scope>
    <source>
        <strain evidence="1 2">123E</strain>
    </source>
</reference>
<dbReference type="HOGENOM" id="CLU_267868_0_0_1"/>